<evidence type="ECO:0000256" key="1">
    <source>
        <dbReference type="ARBA" id="ARBA00009182"/>
    </source>
</evidence>
<dbReference type="EC" id="6.2.1.5" evidence="10"/>
<dbReference type="PROSITE" id="PS01217">
    <property type="entry name" value="SUCCINYL_COA_LIG_3"/>
    <property type="match status" value="1"/>
</dbReference>
<comment type="catalytic activity">
    <reaction evidence="8">
        <text>succinate + ATP + CoA = succinyl-CoA + ADP + phosphate</text>
        <dbReference type="Rhea" id="RHEA:17661"/>
        <dbReference type="ChEBI" id="CHEBI:30031"/>
        <dbReference type="ChEBI" id="CHEBI:30616"/>
        <dbReference type="ChEBI" id="CHEBI:43474"/>
        <dbReference type="ChEBI" id="CHEBI:57287"/>
        <dbReference type="ChEBI" id="CHEBI:57292"/>
        <dbReference type="ChEBI" id="CHEBI:456216"/>
        <dbReference type="EC" id="6.2.1.5"/>
    </reaction>
    <physiologicalReaction direction="right-to-left" evidence="8">
        <dbReference type="Rhea" id="RHEA:17663"/>
    </physiologicalReaction>
</comment>
<dbReference type="RefSeq" id="WP_013516654.1">
    <property type="nucleotide sequence ID" value="NC_014909.2"/>
</dbReference>
<dbReference type="InterPro" id="IPR005811">
    <property type="entry name" value="SUCC_ACL_C"/>
</dbReference>
<evidence type="ECO:0000256" key="4">
    <source>
        <dbReference type="ARBA" id="ARBA00022723"/>
    </source>
</evidence>
<evidence type="ECO:0000256" key="9">
    <source>
        <dbReference type="ARBA" id="ARBA00052891"/>
    </source>
</evidence>
<accession>E8Q6Y2</accession>
<proteinExistence type="inferred from homology"/>
<dbReference type="PANTHER" id="PTHR11815:SF10">
    <property type="entry name" value="SUCCINATE--COA LIGASE [GDP-FORMING] SUBUNIT BETA, MITOCHONDRIAL"/>
    <property type="match status" value="1"/>
</dbReference>
<dbReference type="FunFam" id="3.40.50.261:FF:000001">
    <property type="entry name" value="Succinate--CoA ligase [ADP-forming] subunit beta"/>
    <property type="match status" value="1"/>
</dbReference>
<dbReference type="HAMAP" id="MF_00558">
    <property type="entry name" value="Succ_CoA_beta"/>
    <property type="match status" value="1"/>
</dbReference>
<keyword evidence="3 10" id="KW-0436">Ligase</keyword>
<dbReference type="GO" id="GO:0000287">
    <property type="term" value="F:magnesium ion binding"/>
    <property type="evidence" value="ECO:0007669"/>
    <property type="project" value="UniProtKB-UniRule"/>
</dbReference>
<dbReference type="STRING" id="859654.BVAF_335"/>
<dbReference type="PANTHER" id="PTHR11815">
    <property type="entry name" value="SUCCINYL-COA SYNTHETASE BETA CHAIN"/>
    <property type="match status" value="1"/>
</dbReference>
<keyword evidence="5 10" id="KW-0547">Nucleotide-binding</keyword>
<name>E8Q6Y2_BLOVB</name>
<dbReference type="InterPro" id="IPR017866">
    <property type="entry name" value="Succ-CoA_synthase_bsu_CS"/>
</dbReference>
<dbReference type="InterPro" id="IPR013815">
    <property type="entry name" value="ATP_grasp_subdomain_1"/>
</dbReference>
<feature type="binding site" evidence="10">
    <location>
        <position position="272"/>
    </location>
    <ligand>
        <name>substrate</name>
        <note>ligand shared with subunit alpha</note>
    </ligand>
</feature>
<protein>
    <recommendedName>
        <fullName evidence="10">Succinate--CoA ligase [ADP-forming] subunit beta</fullName>
        <ecNumber evidence="10">6.2.1.5</ecNumber>
    </recommendedName>
    <alternativeName>
        <fullName evidence="10">Succinyl-CoA synthetase subunit beta</fullName>
        <shortName evidence="10">SCS-beta</shortName>
    </alternativeName>
</protein>
<organism evidence="13 14">
    <name type="scientific">Blochmanniella vafra (strain BVAF)</name>
    <dbReference type="NCBI Taxonomy" id="859654"/>
    <lineage>
        <taxon>Bacteria</taxon>
        <taxon>Pseudomonadati</taxon>
        <taxon>Pseudomonadota</taxon>
        <taxon>Gammaproteobacteria</taxon>
        <taxon>Enterobacterales</taxon>
        <taxon>Enterobacteriaceae</taxon>
        <taxon>ant endosymbionts</taxon>
        <taxon>Candidatus Blochmanniella</taxon>
    </lineage>
</organism>
<evidence type="ECO:0000259" key="12">
    <source>
        <dbReference type="Pfam" id="PF08442"/>
    </source>
</evidence>
<dbReference type="Pfam" id="PF08442">
    <property type="entry name" value="ATP-grasp_2"/>
    <property type="match status" value="1"/>
</dbReference>
<dbReference type="FunFam" id="3.30.1490.20:FF:000002">
    <property type="entry name" value="Succinate--CoA ligase [ADP-forming] subunit beta"/>
    <property type="match status" value="1"/>
</dbReference>
<dbReference type="Proteomes" id="UP000007464">
    <property type="component" value="Chromosome"/>
</dbReference>
<sequence length="395" mass="43843">MTNLYEYQAKKLFRKFKIPILKNWIFSDISEIKHCTSSVIMDGPPWIVKCQIHSGGRGKAGGVKVANSLEDIYSFATHWLGNRLITDQTSKKGDVVNYILVEPAIKFINEFYFSLFIDRDSSQILCIVSVKGGIDIENTINKSPDLIFKISIDPMVGAYPYQGRILADKLNLKGIEINKFVQIYIDIVRMFLENDLTLVEINPFIIDNNHNLLCLDAKVSVDSNSFFRQPNLLSLCLNKHSTNNLNNKLVPLSQDLSINYVSLHGNIGCMVNGAGLAMATMDLIKSLGGEPANFLDIGGDTDMDSLMSAFTMILKKTSVKAVFVNIFGGIVCCDLVADGIIAVLTKNINNHVPVVIRLEGNNAILGHKKLINSKLNIFVVNNLLDAVHHTIELVK</sequence>
<dbReference type="FunFam" id="3.30.470.20:FF:000002">
    <property type="entry name" value="Succinate--CoA ligase [ADP-forming] subunit beta"/>
    <property type="match status" value="1"/>
</dbReference>
<evidence type="ECO:0000259" key="11">
    <source>
        <dbReference type="Pfam" id="PF00549"/>
    </source>
</evidence>
<dbReference type="InterPro" id="IPR005809">
    <property type="entry name" value="Succ_CoA_ligase-like_bsu"/>
</dbReference>
<keyword evidence="2 10" id="KW-0816">Tricarboxylic acid cycle</keyword>
<evidence type="ECO:0000256" key="7">
    <source>
        <dbReference type="ARBA" id="ARBA00022842"/>
    </source>
</evidence>
<comment type="subunit">
    <text evidence="10">Heterotetramer of two alpha and two beta subunits.</text>
</comment>
<dbReference type="GO" id="GO:0004775">
    <property type="term" value="F:succinate-CoA ligase (ADP-forming) activity"/>
    <property type="evidence" value="ECO:0007669"/>
    <property type="project" value="UniProtKB-UniRule"/>
</dbReference>
<keyword evidence="7 10" id="KW-0460">Magnesium</keyword>
<feature type="binding site" evidence="10">
    <location>
        <position position="105"/>
    </location>
    <ligand>
        <name>ATP</name>
        <dbReference type="ChEBI" id="CHEBI:30616"/>
    </ligand>
</feature>
<dbReference type="InterPro" id="IPR016102">
    <property type="entry name" value="Succinyl-CoA_synth-like"/>
</dbReference>
<comment type="function">
    <text evidence="10">Succinyl-CoA synthetase functions in the citric acid cycle (TCA), coupling the hydrolysis of succinyl-CoA to the synthesis of either ATP or GTP and thus represents the only step of substrate-level phosphorylation in the TCA. The beta subunit provides nucleotide specificity of the enzyme and binds the substrate succinate, while the binding sites for coenzyme A and phosphate are found in the alpha subunit.</text>
</comment>
<dbReference type="EMBL" id="CP002189">
    <property type="protein sequence ID" value="ADV33729.1"/>
    <property type="molecule type" value="Genomic_DNA"/>
</dbReference>
<dbReference type="NCBIfam" id="TIGR01016">
    <property type="entry name" value="sucCoAbeta"/>
    <property type="match status" value="1"/>
</dbReference>
<evidence type="ECO:0000256" key="5">
    <source>
        <dbReference type="ARBA" id="ARBA00022741"/>
    </source>
</evidence>
<evidence type="ECO:0000313" key="14">
    <source>
        <dbReference type="Proteomes" id="UP000007464"/>
    </source>
</evidence>
<dbReference type="UniPathway" id="UPA00223">
    <property type="reaction ID" value="UER00999"/>
</dbReference>
<dbReference type="SUPFAM" id="SSF56059">
    <property type="entry name" value="Glutathione synthetase ATP-binding domain-like"/>
    <property type="match status" value="1"/>
</dbReference>
<comment type="pathway">
    <text evidence="10">Carbohydrate metabolism; tricarboxylic acid cycle; succinate from succinyl-CoA (ligase route): step 1/1.</text>
</comment>
<feature type="binding site" evidence="10">
    <location>
        <position position="216"/>
    </location>
    <ligand>
        <name>Mg(2+)</name>
        <dbReference type="ChEBI" id="CHEBI:18420"/>
    </ligand>
</feature>
<dbReference type="SUPFAM" id="SSF52210">
    <property type="entry name" value="Succinyl-CoA synthetase domains"/>
    <property type="match status" value="1"/>
</dbReference>
<dbReference type="PIRSF" id="PIRSF001554">
    <property type="entry name" value="SucCS_beta"/>
    <property type="match status" value="1"/>
</dbReference>
<comment type="similarity">
    <text evidence="1 10">Belongs to the succinate/malate CoA ligase beta subunit family.</text>
</comment>
<dbReference type="InterPro" id="IPR013650">
    <property type="entry name" value="ATP-grasp_succ-CoA_synth-type"/>
</dbReference>
<dbReference type="GO" id="GO:0005524">
    <property type="term" value="F:ATP binding"/>
    <property type="evidence" value="ECO:0007669"/>
    <property type="project" value="UniProtKB-UniRule"/>
</dbReference>
<evidence type="ECO:0000313" key="13">
    <source>
        <dbReference type="EMBL" id="ADV33729.1"/>
    </source>
</evidence>
<keyword evidence="14" id="KW-1185">Reference proteome</keyword>
<feature type="domain" description="ATP-grasp fold succinyl-CoA synthetase-type" evidence="12">
    <location>
        <begin position="3"/>
        <end position="205"/>
    </location>
</feature>
<dbReference type="GO" id="GO:0042709">
    <property type="term" value="C:succinate-CoA ligase complex"/>
    <property type="evidence" value="ECO:0007669"/>
    <property type="project" value="TreeGrafter"/>
</dbReference>
<feature type="binding site" evidence="10">
    <location>
        <position position="110"/>
    </location>
    <ligand>
        <name>ATP</name>
        <dbReference type="ChEBI" id="CHEBI:30616"/>
    </ligand>
</feature>
<dbReference type="KEGG" id="bva:BVAF_335"/>
<feature type="binding site" evidence="10">
    <location>
        <begin position="56"/>
        <end position="58"/>
    </location>
    <ligand>
        <name>ATP</name>
        <dbReference type="ChEBI" id="CHEBI:30616"/>
    </ligand>
</feature>
<reference evidence="13 14" key="1">
    <citation type="journal article" date="2010" name="BMC Genomics">
        <title>Unprecedented loss of ammonia assimilation capability in a urease-encoding bacterial mutualist.</title>
        <authorList>
            <person name="Williams L.E."/>
            <person name="Wernegreen J.J."/>
        </authorList>
    </citation>
    <scope>NUCLEOTIDE SEQUENCE [LARGE SCALE GENOMIC DNA]</scope>
    <source>
        <strain evidence="13 14">BVAF</strain>
    </source>
</reference>
<dbReference type="GO" id="GO:0004776">
    <property type="term" value="F:succinate-CoA ligase (GDP-forming) activity"/>
    <property type="evidence" value="ECO:0007669"/>
    <property type="project" value="RHEA"/>
</dbReference>
<feature type="binding site" evidence="10">
    <location>
        <position position="49"/>
    </location>
    <ligand>
        <name>ATP</name>
        <dbReference type="ChEBI" id="CHEBI:30616"/>
    </ligand>
</feature>
<feature type="binding site" evidence="10">
    <location>
        <position position="102"/>
    </location>
    <ligand>
        <name>ATP</name>
        <dbReference type="ChEBI" id="CHEBI:30616"/>
    </ligand>
</feature>
<dbReference type="GO" id="GO:0005829">
    <property type="term" value="C:cytosol"/>
    <property type="evidence" value="ECO:0007669"/>
    <property type="project" value="TreeGrafter"/>
</dbReference>
<dbReference type="Pfam" id="PF00549">
    <property type="entry name" value="Ligase_CoA"/>
    <property type="match status" value="1"/>
</dbReference>
<feature type="domain" description="ATP-citrate synthase/succinyl-CoA ligase C-terminal" evidence="11">
    <location>
        <begin position="270"/>
        <end position="386"/>
    </location>
</feature>
<dbReference type="GO" id="GO:0006104">
    <property type="term" value="P:succinyl-CoA metabolic process"/>
    <property type="evidence" value="ECO:0007669"/>
    <property type="project" value="TreeGrafter"/>
</dbReference>
<evidence type="ECO:0000256" key="8">
    <source>
        <dbReference type="ARBA" id="ARBA00050563"/>
    </source>
</evidence>
<feature type="binding site" evidence="10">
    <location>
        <position position="202"/>
    </location>
    <ligand>
        <name>Mg(2+)</name>
        <dbReference type="ChEBI" id="CHEBI:18420"/>
    </ligand>
</feature>
<evidence type="ECO:0000256" key="2">
    <source>
        <dbReference type="ARBA" id="ARBA00022532"/>
    </source>
</evidence>
<feature type="binding site" evidence="10">
    <location>
        <begin position="329"/>
        <end position="331"/>
    </location>
    <ligand>
        <name>substrate</name>
        <note>ligand shared with subunit alpha</note>
    </ligand>
</feature>
<evidence type="ECO:0000256" key="6">
    <source>
        <dbReference type="ARBA" id="ARBA00022840"/>
    </source>
</evidence>
<comment type="cofactor">
    <cofactor evidence="10">
        <name>Mg(2+)</name>
        <dbReference type="ChEBI" id="CHEBI:18420"/>
    </cofactor>
    <text evidence="10">Binds 1 Mg(2+) ion per subunit.</text>
</comment>
<dbReference type="NCBIfam" id="NF001913">
    <property type="entry name" value="PRK00696.1"/>
    <property type="match status" value="1"/>
</dbReference>
<evidence type="ECO:0000256" key="3">
    <source>
        <dbReference type="ARBA" id="ARBA00022598"/>
    </source>
</evidence>
<dbReference type="AlphaFoldDB" id="E8Q6Y2"/>
<dbReference type="Gene3D" id="3.30.1490.20">
    <property type="entry name" value="ATP-grasp fold, A domain"/>
    <property type="match status" value="1"/>
</dbReference>
<keyword evidence="4 10" id="KW-0479">Metal-binding</keyword>
<gene>
    <name evidence="10 13" type="primary">sucC</name>
    <name evidence="13" type="ordered locus">BVAF_335</name>
</gene>
<dbReference type="HOGENOM" id="CLU_037430_0_2_6"/>
<keyword evidence="6 10" id="KW-0067">ATP-binding</keyword>
<dbReference type="GO" id="GO:0006099">
    <property type="term" value="P:tricarboxylic acid cycle"/>
    <property type="evidence" value="ECO:0007669"/>
    <property type="project" value="UniProtKB-UniRule"/>
</dbReference>
<dbReference type="Gene3D" id="3.40.50.261">
    <property type="entry name" value="Succinyl-CoA synthetase domains"/>
    <property type="match status" value="1"/>
</dbReference>
<dbReference type="Gene3D" id="3.30.470.20">
    <property type="entry name" value="ATP-grasp fold, B domain"/>
    <property type="match status" value="1"/>
</dbReference>
<comment type="catalytic activity">
    <reaction evidence="9">
        <text>GTP + succinate + CoA = succinyl-CoA + GDP + phosphate</text>
        <dbReference type="Rhea" id="RHEA:22120"/>
        <dbReference type="ChEBI" id="CHEBI:30031"/>
        <dbReference type="ChEBI" id="CHEBI:37565"/>
        <dbReference type="ChEBI" id="CHEBI:43474"/>
        <dbReference type="ChEBI" id="CHEBI:57287"/>
        <dbReference type="ChEBI" id="CHEBI:57292"/>
        <dbReference type="ChEBI" id="CHEBI:58189"/>
    </reaction>
    <physiologicalReaction direction="right-to-left" evidence="9">
        <dbReference type="Rhea" id="RHEA:22122"/>
    </physiologicalReaction>
</comment>
<evidence type="ECO:0000256" key="10">
    <source>
        <dbReference type="HAMAP-Rule" id="MF_00558"/>
    </source>
</evidence>